<gene>
    <name evidence="2" type="ORF">ANCCEY_13277</name>
</gene>
<evidence type="ECO:0000313" key="3">
    <source>
        <dbReference type="Proteomes" id="UP000054495"/>
    </source>
</evidence>
<accession>A0A0D6L7V5</accession>
<feature type="signal peptide" evidence="1">
    <location>
        <begin position="1"/>
        <end position="19"/>
    </location>
</feature>
<keyword evidence="1" id="KW-0732">Signal</keyword>
<name>A0A0D6L7V5_9BILA</name>
<dbReference type="EMBL" id="KE125621">
    <property type="protein sequence ID" value="EPB67634.1"/>
    <property type="molecule type" value="Genomic_DNA"/>
</dbReference>
<protein>
    <submittedName>
        <fullName evidence="2">Uncharacterized protein</fullName>
    </submittedName>
</protein>
<dbReference type="AlphaFoldDB" id="A0A0D6L7V5"/>
<feature type="chain" id="PRO_5002306837" evidence="1">
    <location>
        <begin position="20"/>
        <end position="73"/>
    </location>
</feature>
<dbReference type="Proteomes" id="UP000054495">
    <property type="component" value="Unassembled WGS sequence"/>
</dbReference>
<sequence>MQIFFFVLLLVTFVSTVSSQFYQNHGSERIPRQIYDDFKYSRRGRQARWPWPQPQDNIPRQSRWEEIQQTELL</sequence>
<reference evidence="2 3" key="1">
    <citation type="submission" date="2013-05" db="EMBL/GenBank/DDBJ databases">
        <title>Draft genome of the parasitic nematode Anyclostoma ceylanicum.</title>
        <authorList>
            <person name="Mitreva M."/>
        </authorList>
    </citation>
    <scope>NUCLEOTIDE SEQUENCE [LARGE SCALE GENOMIC DNA]</scope>
</reference>
<evidence type="ECO:0000313" key="2">
    <source>
        <dbReference type="EMBL" id="EPB67634.1"/>
    </source>
</evidence>
<keyword evidence="3" id="KW-1185">Reference proteome</keyword>
<proteinExistence type="predicted"/>
<organism evidence="2 3">
    <name type="scientific">Ancylostoma ceylanicum</name>
    <dbReference type="NCBI Taxonomy" id="53326"/>
    <lineage>
        <taxon>Eukaryota</taxon>
        <taxon>Metazoa</taxon>
        <taxon>Ecdysozoa</taxon>
        <taxon>Nematoda</taxon>
        <taxon>Chromadorea</taxon>
        <taxon>Rhabditida</taxon>
        <taxon>Rhabditina</taxon>
        <taxon>Rhabditomorpha</taxon>
        <taxon>Strongyloidea</taxon>
        <taxon>Ancylostomatidae</taxon>
        <taxon>Ancylostomatinae</taxon>
        <taxon>Ancylostoma</taxon>
    </lineage>
</organism>
<evidence type="ECO:0000256" key="1">
    <source>
        <dbReference type="SAM" id="SignalP"/>
    </source>
</evidence>